<organism evidence="1 2">
    <name type="scientific">Caerostris darwini</name>
    <dbReference type="NCBI Taxonomy" id="1538125"/>
    <lineage>
        <taxon>Eukaryota</taxon>
        <taxon>Metazoa</taxon>
        <taxon>Ecdysozoa</taxon>
        <taxon>Arthropoda</taxon>
        <taxon>Chelicerata</taxon>
        <taxon>Arachnida</taxon>
        <taxon>Araneae</taxon>
        <taxon>Araneomorphae</taxon>
        <taxon>Entelegynae</taxon>
        <taxon>Araneoidea</taxon>
        <taxon>Araneidae</taxon>
        <taxon>Caerostris</taxon>
    </lineage>
</organism>
<comment type="caution">
    <text evidence="1">The sequence shown here is derived from an EMBL/GenBank/DDBJ whole genome shotgun (WGS) entry which is preliminary data.</text>
</comment>
<proteinExistence type="predicted"/>
<gene>
    <name evidence="1" type="ORF">CDAR_583651</name>
</gene>
<dbReference type="Proteomes" id="UP001054837">
    <property type="component" value="Unassembled WGS sequence"/>
</dbReference>
<name>A0AAV4QQT2_9ARAC</name>
<sequence length="258" mass="29678">MNLCESRLVCKLPSSAHFLTHPTRDSKIRLYFYISNTHTAGRGNGRRDCSDLRPTYSRPMYPPFDIHLGCKDTVNNRRKQRVCRGGWGKRTYIYMFFGRTGRFRKAEILFGCRLIGDIVGSSAWGHKCRHRGKKRLPWRRDPRIPPALPLSAASTSVTREDESLVIINSSERDKRRAVVLLFVKARLRTSWHCRFSEPSNKRSSSLFFTFQTPTLLEERDRNRAIVVPYGLPNLAQCPLSVHIWGASEQSQQEAEGVP</sequence>
<reference evidence="1 2" key="1">
    <citation type="submission" date="2021-06" db="EMBL/GenBank/DDBJ databases">
        <title>Caerostris darwini draft genome.</title>
        <authorList>
            <person name="Kono N."/>
            <person name="Arakawa K."/>
        </authorList>
    </citation>
    <scope>NUCLEOTIDE SEQUENCE [LARGE SCALE GENOMIC DNA]</scope>
</reference>
<evidence type="ECO:0000313" key="2">
    <source>
        <dbReference type="Proteomes" id="UP001054837"/>
    </source>
</evidence>
<accession>A0AAV4QQT2</accession>
<keyword evidence="2" id="KW-1185">Reference proteome</keyword>
<dbReference type="AlphaFoldDB" id="A0AAV4QQT2"/>
<protein>
    <submittedName>
        <fullName evidence="1">Uncharacterized protein</fullName>
    </submittedName>
</protein>
<dbReference type="EMBL" id="BPLQ01004964">
    <property type="protein sequence ID" value="GIY11820.1"/>
    <property type="molecule type" value="Genomic_DNA"/>
</dbReference>
<evidence type="ECO:0000313" key="1">
    <source>
        <dbReference type="EMBL" id="GIY11820.1"/>
    </source>
</evidence>